<dbReference type="InterPro" id="IPR043502">
    <property type="entry name" value="DNA/RNA_pol_sf"/>
</dbReference>
<comment type="similarity">
    <text evidence="1">Belongs to the beta type-B retroviral polymerase family. HERV class-II K(HML-2) pol subfamily.</text>
</comment>
<dbReference type="InterPro" id="IPR052055">
    <property type="entry name" value="Hepadnavirus_pol/RT"/>
</dbReference>
<dbReference type="Proteomes" id="UP000504617">
    <property type="component" value="Unplaced"/>
</dbReference>
<dbReference type="GO" id="GO:0004523">
    <property type="term" value="F:RNA-DNA hybrid ribonuclease activity"/>
    <property type="evidence" value="ECO:0007669"/>
    <property type="project" value="UniProtKB-EC"/>
</dbReference>
<dbReference type="GeneID" id="106555206"/>
<evidence type="ECO:0000256" key="2">
    <source>
        <dbReference type="ARBA" id="ARBA00012180"/>
    </source>
</evidence>
<dbReference type="CDD" id="cd03714">
    <property type="entry name" value="RT_DIRS1"/>
    <property type="match status" value="1"/>
</dbReference>
<accession>A0A6I9Z0U7</accession>
<gene>
    <name evidence="5" type="primary">LOC106555206</name>
</gene>
<dbReference type="Gene3D" id="3.30.70.270">
    <property type="match status" value="1"/>
</dbReference>
<dbReference type="SUPFAM" id="SSF56672">
    <property type="entry name" value="DNA/RNA polymerases"/>
    <property type="match status" value="1"/>
</dbReference>
<dbReference type="PROSITE" id="PS50878">
    <property type="entry name" value="RT_POL"/>
    <property type="match status" value="1"/>
</dbReference>
<sequence length="532" mass="59832">MPSLLSILESIQPNDLLSSIDLTEAYLHIPILPDHRKFLRFSYEGKHFQYRALPFGLSSAPRVFTKILAALAAHLRSMPVRILCYLDDILLLSRSSHQALRNIQLTLQTLGDHSFLVNLKKSHLQPTTRLTHLGTVIDTSLEQVFLSPDRQVSIHDMVSFVREKEAVPFIQLSQLLGKMVSTFYIMPWARFHSRQLQWLLLPYQKANCSCSSHRIRLTSEVRRSLRWWLSLSQTPMHHTNYGRKSARVGSPRVVTHSPRSLVMFRPEEQYQLVGAESSVSCPPLFPLSCGQCARARPYGKYHHQSTDKPAGGDKIPASNDSVFPTDLLGGKPPVIAQGRAHIGGPKHSAITSARRVSELAALSIRQDLCIFHPDKVVLRLDLAFVPKVNSVFHRTQELVLPDFCSQPSHRLELVSLSSPNAATTAPEDALHPEDKHFEQSLVKSHQSATWAVKAASSFFNRAALRWLKQMQDRIPPGDSCAHQDINKLKAEMEYAADASLDAAHFSSRSMASNISTRHLLWLKQSQAETRAK</sequence>
<dbReference type="RefSeq" id="XP_013929465.1">
    <property type="nucleotide sequence ID" value="XM_014073990.1"/>
</dbReference>
<keyword evidence="4" id="KW-1185">Reference proteome</keyword>
<evidence type="ECO:0000313" key="4">
    <source>
        <dbReference type="Proteomes" id="UP000504617"/>
    </source>
</evidence>
<name>A0A6I9Z0U7_9SAUR</name>
<protein>
    <recommendedName>
        <fullName evidence="2">ribonuclease H</fullName>
        <ecNumber evidence="2">3.1.26.4</ecNumber>
    </recommendedName>
</protein>
<proteinExistence type="inferred from homology"/>
<evidence type="ECO:0000256" key="1">
    <source>
        <dbReference type="ARBA" id="ARBA00010879"/>
    </source>
</evidence>
<dbReference type="PANTHER" id="PTHR33050:SF7">
    <property type="entry name" value="RIBONUCLEASE H"/>
    <property type="match status" value="1"/>
</dbReference>
<organism evidence="4 5">
    <name type="scientific">Thamnophis sirtalis</name>
    <dbReference type="NCBI Taxonomy" id="35019"/>
    <lineage>
        <taxon>Eukaryota</taxon>
        <taxon>Metazoa</taxon>
        <taxon>Chordata</taxon>
        <taxon>Craniata</taxon>
        <taxon>Vertebrata</taxon>
        <taxon>Euteleostomi</taxon>
        <taxon>Lepidosauria</taxon>
        <taxon>Squamata</taxon>
        <taxon>Bifurcata</taxon>
        <taxon>Unidentata</taxon>
        <taxon>Episquamata</taxon>
        <taxon>Toxicofera</taxon>
        <taxon>Serpentes</taxon>
        <taxon>Colubroidea</taxon>
        <taxon>Colubridae</taxon>
        <taxon>Natricinae</taxon>
        <taxon>Thamnophis</taxon>
    </lineage>
</organism>
<dbReference type="PANTHER" id="PTHR33050">
    <property type="entry name" value="REVERSE TRANSCRIPTASE DOMAIN-CONTAINING PROTEIN"/>
    <property type="match status" value="1"/>
</dbReference>
<dbReference type="Gene3D" id="1.10.287.3160">
    <property type="match status" value="1"/>
</dbReference>
<dbReference type="OrthoDB" id="10068174at2759"/>
<feature type="domain" description="Reverse transcriptase" evidence="3">
    <location>
        <begin position="1"/>
        <end position="137"/>
    </location>
</feature>
<dbReference type="AlphaFoldDB" id="A0A6I9Z0U7"/>
<evidence type="ECO:0000313" key="5">
    <source>
        <dbReference type="RefSeq" id="XP_013929465.1"/>
    </source>
</evidence>
<dbReference type="InterPro" id="IPR043128">
    <property type="entry name" value="Rev_trsase/Diguanyl_cyclase"/>
</dbReference>
<reference evidence="5" key="1">
    <citation type="submission" date="2025-08" db="UniProtKB">
        <authorList>
            <consortium name="RefSeq"/>
        </authorList>
    </citation>
    <scope>IDENTIFICATION</scope>
    <source>
        <tissue evidence="5">Skeletal muscle</tissue>
    </source>
</reference>
<dbReference type="Pfam" id="PF00078">
    <property type="entry name" value="RVT_1"/>
    <property type="match status" value="1"/>
</dbReference>
<dbReference type="InterPro" id="IPR000477">
    <property type="entry name" value="RT_dom"/>
</dbReference>
<dbReference type="EC" id="3.1.26.4" evidence="2"/>
<evidence type="ECO:0000259" key="3">
    <source>
        <dbReference type="PROSITE" id="PS50878"/>
    </source>
</evidence>
<dbReference type="Gene3D" id="3.10.10.10">
    <property type="entry name" value="HIV Type 1 Reverse Transcriptase, subunit A, domain 1"/>
    <property type="match status" value="1"/>
</dbReference>
<dbReference type="KEGG" id="tsr:106555206"/>